<evidence type="ECO:0000256" key="2">
    <source>
        <dbReference type="ARBA" id="ARBA00022475"/>
    </source>
</evidence>
<dbReference type="PANTHER" id="PTHR33885:SF3">
    <property type="entry name" value="PHAGE SHOCK PROTEIN C"/>
    <property type="match status" value="1"/>
</dbReference>
<dbReference type="Pfam" id="PF04024">
    <property type="entry name" value="PspC"/>
    <property type="match status" value="1"/>
</dbReference>
<dbReference type="GO" id="GO:0005886">
    <property type="term" value="C:plasma membrane"/>
    <property type="evidence" value="ECO:0007669"/>
    <property type="project" value="UniProtKB-SubCell"/>
</dbReference>
<protein>
    <submittedName>
        <fullName evidence="8">Phage shock protein C, PspC</fullName>
    </submittedName>
</protein>
<sequence length="127" mass="14750">MSFRRTKFYRDKYHGKILGVCAGIADYTGLDVTVVRILTVVATLIGGFPWTVIAYFVTAWLSENKPFELSEMDGDETRFWQGVRTKPRVSLRSVKGRFRDMNHRLAKVETYITSQDRRLAKEIDNLR</sequence>
<feature type="domain" description="Phage shock protein PspC N-terminal" evidence="7">
    <location>
        <begin position="7"/>
        <end position="61"/>
    </location>
</feature>
<evidence type="ECO:0000259" key="7">
    <source>
        <dbReference type="Pfam" id="PF04024"/>
    </source>
</evidence>
<dbReference type="STRING" id="579138.Zymop_0222"/>
<evidence type="ECO:0000256" key="3">
    <source>
        <dbReference type="ARBA" id="ARBA00022692"/>
    </source>
</evidence>
<dbReference type="InterPro" id="IPR052027">
    <property type="entry name" value="PspC"/>
</dbReference>
<comment type="subcellular location">
    <subcellularLocation>
        <location evidence="1">Cell membrane</location>
        <topology evidence="1">Single-pass membrane protein</topology>
    </subcellularLocation>
</comment>
<keyword evidence="4 6" id="KW-1133">Transmembrane helix</keyword>
<organism evidence="8 9">
    <name type="scientific">Zymomonas mobilis subsp. pomaceae (strain ATCC 29192 / DSM 22645 / JCM 10191 / CCUG 17912 / NBRC 13757 / NCIMB 11200 / NRRL B-4491 / Barker I)</name>
    <dbReference type="NCBI Taxonomy" id="579138"/>
    <lineage>
        <taxon>Bacteria</taxon>
        <taxon>Pseudomonadati</taxon>
        <taxon>Pseudomonadota</taxon>
        <taxon>Alphaproteobacteria</taxon>
        <taxon>Sphingomonadales</taxon>
        <taxon>Zymomonadaceae</taxon>
        <taxon>Zymomonas</taxon>
    </lineage>
</organism>
<keyword evidence="5 6" id="KW-0472">Membrane</keyword>
<evidence type="ECO:0000256" key="4">
    <source>
        <dbReference type="ARBA" id="ARBA00022989"/>
    </source>
</evidence>
<dbReference type="eggNOG" id="COG1983">
    <property type="taxonomic scope" value="Bacteria"/>
</dbReference>
<dbReference type="RefSeq" id="WP_013933525.1">
    <property type="nucleotide sequence ID" value="NC_015709.1"/>
</dbReference>
<evidence type="ECO:0000256" key="5">
    <source>
        <dbReference type="ARBA" id="ARBA00023136"/>
    </source>
</evidence>
<accession>F8EU45</accession>
<dbReference type="Proteomes" id="UP000000491">
    <property type="component" value="Chromosome"/>
</dbReference>
<dbReference type="InterPro" id="IPR007168">
    <property type="entry name" value="Phageshock_PspC_N"/>
</dbReference>
<dbReference type="HOGENOM" id="CLU_137949_1_1_5"/>
<dbReference type="PANTHER" id="PTHR33885">
    <property type="entry name" value="PHAGE SHOCK PROTEIN C"/>
    <property type="match status" value="1"/>
</dbReference>
<dbReference type="EMBL" id="CP002865">
    <property type="protein sequence ID" value="AEI37125.1"/>
    <property type="molecule type" value="Genomic_DNA"/>
</dbReference>
<dbReference type="NCBIfam" id="TIGR02978">
    <property type="entry name" value="phageshock_pspC"/>
    <property type="match status" value="1"/>
</dbReference>
<keyword evidence="3 6" id="KW-0812">Transmembrane</keyword>
<evidence type="ECO:0000313" key="9">
    <source>
        <dbReference type="Proteomes" id="UP000000491"/>
    </source>
</evidence>
<proteinExistence type="predicted"/>
<keyword evidence="2" id="KW-1003">Cell membrane</keyword>
<dbReference type="KEGG" id="zmp:Zymop_0222"/>
<evidence type="ECO:0000256" key="6">
    <source>
        <dbReference type="SAM" id="Phobius"/>
    </source>
</evidence>
<dbReference type="AlphaFoldDB" id="F8EU45"/>
<gene>
    <name evidence="8" type="ordered locus">Zymop_0222</name>
</gene>
<dbReference type="InterPro" id="IPR014320">
    <property type="entry name" value="Phageshock_PspC"/>
</dbReference>
<feature type="transmembrane region" description="Helical" evidence="6">
    <location>
        <begin position="37"/>
        <end position="62"/>
    </location>
</feature>
<evidence type="ECO:0000313" key="8">
    <source>
        <dbReference type="EMBL" id="AEI37125.1"/>
    </source>
</evidence>
<dbReference type="PATRIC" id="fig|579138.3.peg.237"/>
<evidence type="ECO:0000256" key="1">
    <source>
        <dbReference type="ARBA" id="ARBA00004162"/>
    </source>
</evidence>
<name>F8EU45_ZYMMT</name>
<reference evidence="8 9" key="1">
    <citation type="journal article" date="2011" name="J. Bacteriol.">
        <title>Genome sequence of the ethanol-producing Zymomonas mobilis subsp. pomaceae lectotype strain ATCC 29192.</title>
        <authorList>
            <person name="Kouvelis V.N."/>
            <person name="Davenport K.W."/>
            <person name="Brettin T.S."/>
            <person name="Bruce D."/>
            <person name="Detter C."/>
            <person name="Han C.S."/>
            <person name="Nolan M."/>
            <person name="Tapia R."/>
            <person name="Damoulaki A."/>
            <person name="Kyrpides N.C."/>
            <person name="Typas M.A."/>
            <person name="Pappas K.M."/>
        </authorList>
    </citation>
    <scope>NUCLEOTIDE SEQUENCE [LARGE SCALE GENOMIC DNA]</scope>
    <source>
        <strain evidence="9">ATCC 29192 / DSM 22645 / JCM 10191 / CCUG 17912 / NBRC 13757 / NCIMB 11200 / NRRL B-4491 / Barker I</strain>
    </source>
</reference>